<gene>
    <name evidence="12 14" type="primary">moaA</name>
    <name evidence="14" type="ORF">ET418_09545</name>
</gene>
<comment type="cofactor">
    <cofactor evidence="12">
        <name>[4Fe-4S] cluster</name>
        <dbReference type="ChEBI" id="CHEBI:49883"/>
    </cofactor>
    <text evidence="12">Binds 2 [4Fe-4S] clusters. Binds 1 [4Fe-4S] cluster coordinated with 3 cysteines and an exchangeable S-adenosyl-L-methionine and 1 [4Fe-4S] cluster coordinated with 3 cysteines and the GTP-derived substrate.</text>
</comment>
<keyword evidence="6 12" id="KW-0408">Iron</keyword>
<keyword evidence="7 12" id="KW-0411">Iron-sulfur</keyword>
<keyword evidence="2 12" id="KW-0004">4Fe-4S</keyword>
<feature type="binding site" evidence="12">
    <location>
        <position position="28"/>
    </location>
    <ligand>
        <name>S-adenosyl-L-methionine</name>
        <dbReference type="ChEBI" id="CHEBI:59789"/>
    </ligand>
</feature>
<dbReference type="PANTHER" id="PTHR22960">
    <property type="entry name" value="MOLYBDOPTERIN COFACTOR SYNTHESIS PROTEIN A"/>
    <property type="match status" value="1"/>
</dbReference>
<sequence length="326" mass="36017">MQLTDSLGRTINYLRLSVTDRCNMRCSYCMPAEGVTRKRHEDVLRYEEQQLIAETAVSLGIEKIRITGGEPLVRAGIVEFLSRLANIDGLRHLAITTNGLLLDKMAVDLYEAGVQRLNVSLDSLHRETFAAITRGGDLDRVLSGLDAAERAGFPPPKINMVVMRGVNDGEILDFAELTRSRGNSVRFIEYMPVLKEDAWQRYCISGEEILQRITAHHTLEHVCKGAFAGPSCDFRIQGAQGTLGIITAVSGHFCGECNRIRVTSTGQAKGCLFSDETTDLVPYLRPPDPAALTEVMKRIVMAKPKGHHITSNGYEHKNFTMAQIGG</sequence>
<keyword evidence="10 12" id="KW-0456">Lyase</keyword>
<dbReference type="RefSeq" id="WP_149307378.1">
    <property type="nucleotide sequence ID" value="NZ_SRSD01000005.1"/>
</dbReference>
<dbReference type="SFLD" id="SFLDG01386">
    <property type="entry name" value="main_SPASM_domain-containing"/>
    <property type="match status" value="1"/>
</dbReference>
<dbReference type="InterPro" id="IPR010505">
    <property type="entry name" value="MoaA_twitch"/>
</dbReference>
<comment type="caution">
    <text evidence="14">The sequence shown here is derived from an EMBL/GenBank/DDBJ whole genome shotgun (WGS) entry which is preliminary data.</text>
</comment>
<feature type="domain" description="Radical SAM core" evidence="13">
    <location>
        <begin position="6"/>
        <end position="231"/>
    </location>
</feature>
<comment type="function">
    <text evidence="12">Catalyzes the cyclization of GTP to (8S)-3',8-cyclo-7,8-dihydroguanosine 5'-triphosphate.</text>
</comment>
<feature type="binding site" evidence="12">
    <location>
        <begin position="259"/>
        <end position="261"/>
    </location>
    <ligand>
        <name>GTP</name>
        <dbReference type="ChEBI" id="CHEBI:37565"/>
    </ligand>
</feature>
<keyword evidence="8 12" id="KW-0342">GTP-binding</keyword>
<evidence type="ECO:0000256" key="9">
    <source>
        <dbReference type="ARBA" id="ARBA00023150"/>
    </source>
</evidence>
<evidence type="ECO:0000256" key="11">
    <source>
        <dbReference type="ARBA" id="ARBA00048697"/>
    </source>
</evidence>
<dbReference type="HAMAP" id="MF_01225_B">
    <property type="entry name" value="MoaA_B"/>
    <property type="match status" value="1"/>
</dbReference>
<dbReference type="SUPFAM" id="SSF102114">
    <property type="entry name" value="Radical SAM enzymes"/>
    <property type="match status" value="1"/>
</dbReference>
<dbReference type="EMBL" id="SRSD01000005">
    <property type="protein sequence ID" value="KAA0891679.1"/>
    <property type="molecule type" value="Genomic_DNA"/>
</dbReference>
<dbReference type="PANTHER" id="PTHR22960:SF0">
    <property type="entry name" value="MOLYBDENUM COFACTOR BIOSYNTHESIS PROTEIN 1"/>
    <property type="match status" value="1"/>
</dbReference>
<feature type="binding site" evidence="12">
    <location>
        <position position="26"/>
    </location>
    <ligand>
        <name>[4Fe-4S] cluster</name>
        <dbReference type="ChEBI" id="CHEBI:49883"/>
        <label>1</label>
        <note>4Fe-4S-S-AdoMet</note>
    </ligand>
</feature>
<dbReference type="CDD" id="cd01335">
    <property type="entry name" value="Radical_SAM"/>
    <property type="match status" value="1"/>
</dbReference>
<accession>A0A5A9XHV9</accession>
<dbReference type="InterPro" id="IPR007197">
    <property type="entry name" value="rSAM"/>
</dbReference>
<dbReference type="Pfam" id="PF04055">
    <property type="entry name" value="Radical_SAM"/>
    <property type="match status" value="1"/>
</dbReference>
<dbReference type="GO" id="GO:0061799">
    <property type="term" value="F:cyclic pyranopterin monophosphate synthase activity"/>
    <property type="evidence" value="ECO:0007669"/>
    <property type="project" value="TreeGrafter"/>
</dbReference>
<feature type="binding site" evidence="12">
    <location>
        <position position="69"/>
    </location>
    <ligand>
        <name>S-adenosyl-L-methionine</name>
        <dbReference type="ChEBI" id="CHEBI:59789"/>
    </ligand>
</feature>
<dbReference type="GO" id="GO:0006777">
    <property type="term" value="P:Mo-molybdopterin cofactor biosynthetic process"/>
    <property type="evidence" value="ECO:0007669"/>
    <property type="project" value="UniProtKB-UniRule"/>
</dbReference>
<feature type="binding site" evidence="12">
    <location>
        <position position="29"/>
    </location>
    <ligand>
        <name>[4Fe-4S] cluster</name>
        <dbReference type="ChEBI" id="CHEBI:49883"/>
        <label>1</label>
        <note>4Fe-4S-S-AdoMet</note>
    </ligand>
</feature>
<organism evidence="14 15">
    <name type="scientific">Oryzomonas rubra</name>
    <dbReference type="NCBI Taxonomy" id="2509454"/>
    <lineage>
        <taxon>Bacteria</taxon>
        <taxon>Pseudomonadati</taxon>
        <taxon>Thermodesulfobacteriota</taxon>
        <taxon>Desulfuromonadia</taxon>
        <taxon>Geobacterales</taxon>
        <taxon>Geobacteraceae</taxon>
        <taxon>Oryzomonas</taxon>
    </lineage>
</organism>
<feature type="binding site" evidence="12">
    <location>
        <position position="22"/>
    </location>
    <ligand>
        <name>[4Fe-4S] cluster</name>
        <dbReference type="ChEBI" id="CHEBI:49883"/>
        <label>1</label>
        <note>4Fe-4S-S-AdoMet</note>
    </ligand>
</feature>
<dbReference type="GO" id="GO:0051539">
    <property type="term" value="F:4 iron, 4 sulfur cluster binding"/>
    <property type="evidence" value="ECO:0007669"/>
    <property type="project" value="UniProtKB-UniRule"/>
</dbReference>
<dbReference type="OrthoDB" id="9763993at2"/>
<keyword evidence="3 12" id="KW-0949">S-adenosyl-L-methionine</keyword>
<feature type="binding site" evidence="12">
    <location>
        <position position="191"/>
    </location>
    <ligand>
        <name>S-adenosyl-L-methionine</name>
        <dbReference type="ChEBI" id="CHEBI:59789"/>
    </ligand>
</feature>
<evidence type="ECO:0000256" key="8">
    <source>
        <dbReference type="ARBA" id="ARBA00023134"/>
    </source>
</evidence>
<protein>
    <recommendedName>
        <fullName evidence="1 12">GTP 3',8-cyclase</fullName>
        <ecNumber evidence="1 12">4.1.99.22</ecNumber>
    </recommendedName>
    <alternativeName>
        <fullName evidence="12">Molybdenum cofactor biosynthesis protein A</fullName>
    </alternativeName>
</protein>
<feature type="binding site" evidence="12">
    <location>
        <position position="15"/>
    </location>
    <ligand>
        <name>GTP</name>
        <dbReference type="ChEBI" id="CHEBI:37565"/>
    </ligand>
</feature>
<dbReference type="Gene3D" id="3.20.20.70">
    <property type="entry name" value="Aldolase class I"/>
    <property type="match status" value="1"/>
</dbReference>
<dbReference type="EC" id="4.1.99.22" evidence="1 12"/>
<dbReference type="InterPro" id="IPR013483">
    <property type="entry name" value="MoaA"/>
</dbReference>
<dbReference type="PROSITE" id="PS01305">
    <property type="entry name" value="MOAA_NIFB_PQQE"/>
    <property type="match status" value="1"/>
</dbReference>
<feature type="binding site" evidence="12">
    <location>
        <position position="120"/>
    </location>
    <ligand>
        <name>S-adenosyl-L-methionine</name>
        <dbReference type="ChEBI" id="CHEBI:59789"/>
    </ligand>
</feature>
<dbReference type="InterPro" id="IPR040064">
    <property type="entry name" value="MoaA-like"/>
</dbReference>
<feature type="binding site" evidence="12">
    <location>
        <position position="96"/>
    </location>
    <ligand>
        <name>GTP</name>
        <dbReference type="ChEBI" id="CHEBI:37565"/>
    </ligand>
</feature>
<feature type="binding site" evidence="12">
    <location>
        <position position="257"/>
    </location>
    <ligand>
        <name>[4Fe-4S] cluster</name>
        <dbReference type="ChEBI" id="CHEBI:49883"/>
        <label>2</label>
        <note>4Fe-4S-substrate</note>
    </ligand>
</feature>
<proteinExistence type="inferred from homology"/>
<dbReference type="UniPathway" id="UPA00344"/>
<feature type="binding site" evidence="12">
    <location>
        <position position="254"/>
    </location>
    <ligand>
        <name>[4Fe-4S] cluster</name>
        <dbReference type="ChEBI" id="CHEBI:49883"/>
        <label>2</label>
        <note>4Fe-4S-substrate</note>
    </ligand>
</feature>
<evidence type="ECO:0000256" key="5">
    <source>
        <dbReference type="ARBA" id="ARBA00022741"/>
    </source>
</evidence>
<dbReference type="InterPro" id="IPR006638">
    <property type="entry name" value="Elp3/MiaA/NifB-like_rSAM"/>
</dbReference>
<dbReference type="GO" id="GO:1904047">
    <property type="term" value="F:S-adenosyl-L-methionine binding"/>
    <property type="evidence" value="ECO:0007669"/>
    <property type="project" value="UniProtKB-UniRule"/>
</dbReference>
<name>A0A5A9XHV9_9BACT</name>
<evidence type="ECO:0000256" key="1">
    <source>
        <dbReference type="ARBA" id="ARBA00012167"/>
    </source>
</evidence>
<evidence type="ECO:0000256" key="7">
    <source>
        <dbReference type="ARBA" id="ARBA00023014"/>
    </source>
</evidence>
<comment type="subunit">
    <text evidence="12">Monomer and homodimer.</text>
</comment>
<comment type="pathway">
    <text evidence="12">Cofactor biosynthesis; molybdopterin biosynthesis.</text>
</comment>
<comment type="similarity">
    <text evidence="12">Belongs to the radical SAM superfamily. MoaA family.</text>
</comment>
<evidence type="ECO:0000256" key="12">
    <source>
        <dbReference type="HAMAP-Rule" id="MF_01225"/>
    </source>
</evidence>
<evidence type="ECO:0000256" key="10">
    <source>
        <dbReference type="ARBA" id="ARBA00023239"/>
    </source>
</evidence>
<dbReference type="SMART" id="SM00729">
    <property type="entry name" value="Elp3"/>
    <property type="match status" value="1"/>
</dbReference>
<dbReference type="GO" id="GO:0061798">
    <property type="term" value="F:GTP 3',8'-cyclase activity"/>
    <property type="evidence" value="ECO:0007669"/>
    <property type="project" value="UniProtKB-UniRule"/>
</dbReference>
<evidence type="ECO:0000259" key="13">
    <source>
        <dbReference type="PROSITE" id="PS51918"/>
    </source>
</evidence>
<keyword evidence="4 12" id="KW-0479">Metal-binding</keyword>
<dbReference type="SFLD" id="SFLDG01383">
    <property type="entry name" value="cyclic_pyranopterin_phosphate"/>
    <property type="match status" value="1"/>
</dbReference>
<keyword evidence="5 12" id="KW-0547">Nucleotide-binding</keyword>
<keyword evidence="9 12" id="KW-0501">Molybdenum cofactor biosynthesis</keyword>
<dbReference type="InterPro" id="IPR000385">
    <property type="entry name" value="MoaA_NifB_PqqE_Fe-S-bd_CS"/>
</dbReference>
<evidence type="ECO:0000313" key="14">
    <source>
        <dbReference type="EMBL" id="KAA0891679.1"/>
    </source>
</evidence>
<dbReference type="Proteomes" id="UP000324298">
    <property type="component" value="Unassembled WGS sequence"/>
</dbReference>
<dbReference type="CDD" id="cd21117">
    <property type="entry name" value="Twitch_MoaA"/>
    <property type="match status" value="1"/>
</dbReference>
<dbReference type="NCBIfam" id="TIGR02666">
    <property type="entry name" value="moaA"/>
    <property type="match status" value="1"/>
</dbReference>
<keyword evidence="15" id="KW-1185">Reference proteome</keyword>
<dbReference type="PROSITE" id="PS51918">
    <property type="entry name" value="RADICAL_SAM"/>
    <property type="match status" value="1"/>
</dbReference>
<dbReference type="InterPro" id="IPR058240">
    <property type="entry name" value="rSAM_sf"/>
</dbReference>
<evidence type="ECO:0000256" key="6">
    <source>
        <dbReference type="ARBA" id="ARBA00023004"/>
    </source>
</evidence>
<evidence type="ECO:0000313" key="15">
    <source>
        <dbReference type="Proteomes" id="UP000324298"/>
    </source>
</evidence>
<evidence type="ECO:0000256" key="2">
    <source>
        <dbReference type="ARBA" id="ARBA00022485"/>
    </source>
</evidence>
<dbReference type="InterPro" id="IPR013785">
    <property type="entry name" value="Aldolase_TIM"/>
</dbReference>
<reference evidence="14 15" key="1">
    <citation type="submission" date="2019-04" db="EMBL/GenBank/DDBJ databases">
        <title>Geobacter ruber sp. nov., ferric-reducing bacteria isolated from paddy soil.</title>
        <authorList>
            <person name="Xu Z."/>
            <person name="Masuda Y."/>
            <person name="Itoh H."/>
            <person name="Senoo K."/>
        </authorList>
    </citation>
    <scope>NUCLEOTIDE SEQUENCE [LARGE SCALE GENOMIC DNA]</scope>
    <source>
        <strain evidence="14 15">Red88</strain>
    </source>
</reference>
<dbReference type="SFLD" id="SFLDS00029">
    <property type="entry name" value="Radical_SAM"/>
    <property type="match status" value="1"/>
</dbReference>
<feature type="binding site" evidence="12">
    <location>
        <position position="65"/>
    </location>
    <ligand>
        <name>GTP</name>
        <dbReference type="ChEBI" id="CHEBI:37565"/>
    </ligand>
</feature>
<dbReference type="AlphaFoldDB" id="A0A5A9XHV9"/>
<evidence type="ECO:0000256" key="3">
    <source>
        <dbReference type="ARBA" id="ARBA00022691"/>
    </source>
</evidence>
<feature type="binding site" evidence="12">
    <location>
        <position position="271"/>
    </location>
    <ligand>
        <name>[4Fe-4S] cluster</name>
        <dbReference type="ChEBI" id="CHEBI:49883"/>
        <label>2</label>
        <note>4Fe-4S-substrate</note>
    </ligand>
</feature>
<dbReference type="GO" id="GO:0005525">
    <property type="term" value="F:GTP binding"/>
    <property type="evidence" value="ECO:0007669"/>
    <property type="project" value="UniProtKB-UniRule"/>
</dbReference>
<comment type="catalytic activity">
    <reaction evidence="11 12">
        <text>GTP + AH2 + S-adenosyl-L-methionine = (8S)-3',8-cyclo-7,8-dihydroguanosine 5'-triphosphate + 5'-deoxyadenosine + L-methionine + A + H(+)</text>
        <dbReference type="Rhea" id="RHEA:49576"/>
        <dbReference type="ChEBI" id="CHEBI:13193"/>
        <dbReference type="ChEBI" id="CHEBI:15378"/>
        <dbReference type="ChEBI" id="CHEBI:17319"/>
        <dbReference type="ChEBI" id="CHEBI:17499"/>
        <dbReference type="ChEBI" id="CHEBI:37565"/>
        <dbReference type="ChEBI" id="CHEBI:57844"/>
        <dbReference type="ChEBI" id="CHEBI:59789"/>
        <dbReference type="ChEBI" id="CHEBI:131766"/>
        <dbReference type="EC" id="4.1.99.22"/>
    </reaction>
</comment>
<feature type="binding site" evidence="12">
    <location>
        <position position="157"/>
    </location>
    <ligand>
        <name>GTP</name>
        <dbReference type="ChEBI" id="CHEBI:37565"/>
    </ligand>
</feature>
<dbReference type="Pfam" id="PF06463">
    <property type="entry name" value="Mob_synth_C"/>
    <property type="match status" value="1"/>
</dbReference>
<evidence type="ECO:0000256" key="4">
    <source>
        <dbReference type="ARBA" id="ARBA00022723"/>
    </source>
</evidence>
<dbReference type="InterPro" id="IPR050105">
    <property type="entry name" value="MoCo_biosynth_MoaA/MoaC"/>
</dbReference>
<dbReference type="GO" id="GO:0046872">
    <property type="term" value="F:metal ion binding"/>
    <property type="evidence" value="ECO:0007669"/>
    <property type="project" value="UniProtKB-KW"/>
</dbReference>
<dbReference type="SFLD" id="SFLDG01067">
    <property type="entry name" value="SPASM/twitch_domain_containing"/>
    <property type="match status" value="1"/>
</dbReference>